<protein>
    <submittedName>
        <fullName evidence="1">Uncharacterized protein</fullName>
    </submittedName>
</protein>
<accession>A0A0F9BBF0</accession>
<name>A0A0F9BBF0_9ZZZZ</name>
<sequence>MTVATECKHHDKIEMPHGPVSKARCQFCGREREYDTSKFYEYNVTETLKPRD</sequence>
<comment type="caution">
    <text evidence="1">The sequence shown here is derived from an EMBL/GenBank/DDBJ whole genome shotgun (WGS) entry which is preliminary data.</text>
</comment>
<reference evidence="1" key="1">
    <citation type="journal article" date="2015" name="Nature">
        <title>Complex archaea that bridge the gap between prokaryotes and eukaryotes.</title>
        <authorList>
            <person name="Spang A."/>
            <person name="Saw J.H."/>
            <person name="Jorgensen S.L."/>
            <person name="Zaremba-Niedzwiedzka K."/>
            <person name="Martijn J."/>
            <person name="Lind A.E."/>
            <person name="van Eijk R."/>
            <person name="Schleper C."/>
            <person name="Guy L."/>
            <person name="Ettema T.J."/>
        </authorList>
    </citation>
    <scope>NUCLEOTIDE SEQUENCE</scope>
</reference>
<organism evidence="1">
    <name type="scientific">marine sediment metagenome</name>
    <dbReference type="NCBI Taxonomy" id="412755"/>
    <lineage>
        <taxon>unclassified sequences</taxon>
        <taxon>metagenomes</taxon>
        <taxon>ecological metagenomes</taxon>
    </lineage>
</organism>
<dbReference type="EMBL" id="LAZR01052973">
    <property type="protein sequence ID" value="KKK81776.1"/>
    <property type="molecule type" value="Genomic_DNA"/>
</dbReference>
<dbReference type="AlphaFoldDB" id="A0A0F9BBF0"/>
<gene>
    <name evidence="1" type="ORF">LCGC14_2810030</name>
</gene>
<proteinExistence type="predicted"/>
<evidence type="ECO:0000313" key="1">
    <source>
        <dbReference type="EMBL" id="KKK81776.1"/>
    </source>
</evidence>